<dbReference type="Gene3D" id="1.10.418.20">
    <property type="match status" value="1"/>
</dbReference>
<dbReference type="AlphaFoldDB" id="A9TUL1"/>
<feature type="region of interest" description="Disordered" evidence="6">
    <location>
        <begin position="26"/>
        <end position="63"/>
    </location>
</feature>
<comment type="function">
    <text evidence="5">Protease that catalyzes two essential functions in the SUMO pathway: processing of full-length SUMOs to their mature forms and deconjugation of SUMO from targeted proteins.</text>
</comment>
<dbReference type="STRING" id="3218.A9TUL1"/>
<dbReference type="FunFam" id="3.30.310.130:FF:000006">
    <property type="entry name" value="Probable ubiquitin-like-specific protease 2B"/>
    <property type="match status" value="1"/>
</dbReference>
<feature type="compositionally biased region" description="Basic and acidic residues" evidence="6">
    <location>
        <begin position="916"/>
        <end position="926"/>
    </location>
</feature>
<dbReference type="GO" id="GO:0004197">
    <property type="term" value="F:cysteine-type endopeptidase activity"/>
    <property type="evidence" value="ECO:0000318"/>
    <property type="project" value="GO_Central"/>
</dbReference>
<dbReference type="Gramene" id="Pp3c25_3200V3.2">
    <property type="protein sequence ID" value="Pp3c25_3200V3.2"/>
    <property type="gene ID" value="Pp3c25_3200"/>
</dbReference>
<keyword evidence="10" id="KW-1185">Reference proteome</keyword>
<organism evidence="8">
    <name type="scientific">Physcomitrium patens</name>
    <name type="common">Spreading-leaved earth moss</name>
    <name type="synonym">Physcomitrella patens</name>
    <dbReference type="NCBI Taxonomy" id="3218"/>
    <lineage>
        <taxon>Eukaryota</taxon>
        <taxon>Viridiplantae</taxon>
        <taxon>Streptophyta</taxon>
        <taxon>Embryophyta</taxon>
        <taxon>Bryophyta</taxon>
        <taxon>Bryophytina</taxon>
        <taxon>Bryopsida</taxon>
        <taxon>Funariidae</taxon>
        <taxon>Funariales</taxon>
        <taxon>Funariaceae</taxon>
        <taxon>Physcomitrium</taxon>
    </lineage>
</organism>
<dbReference type="EnsemblPlants" id="Pp3c25_3200V3.1">
    <property type="protein sequence ID" value="Pp3c25_3200V3.1"/>
    <property type="gene ID" value="Pp3c25_3200"/>
</dbReference>
<dbReference type="InterPro" id="IPR038765">
    <property type="entry name" value="Papain-like_cys_pep_sf"/>
</dbReference>
<dbReference type="OrthoDB" id="442460at2759"/>
<dbReference type="InterPro" id="IPR003653">
    <property type="entry name" value="Peptidase_C48_C"/>
</dbReference>
<evidence type="ECO:0000313" key="8">
    <source>
        <dbReference type="EMBL" id="PNR27382.1"/>
    </source>
</evidence>
<dbReference type="GO" id="GO:0006508">
    <property type="term" value="P:proteolysis"/>
    <property type="evidence" value="ECO:0007669"/>
    <property type="project" value="UniProtKB-KW"/>
</dbReference>
<dbReference type="Pfam" id="PF02902">
    <property type="entry name" value="Peptidase_C48"/>
    <property type="match status" value="1"/>
</dbReference>
<dbReference type="Proteomes" id="UP000006727">
    <property type="component" value="Chromosome 25"/>
</dbReference>
<feature type="region of interest" description="Disordered" evidence="6">
    <location>
        <begin position="916"/>
        <end position="963"/>
    </location>
</feature>
<dbReference type="Gene3D" id="3.30.310.130">
    <property type="entry name" value="Ubiquitin-related"/>
    <property type="match status" value="1"/>
</dbReference>
<evidence type="ECO:0000256" key="5">
    <source>
        <dbReference type="ARBA" id="ARBA00057729"/>
    </source>
</evidence>
<keyword evidence="3" id="KW-0833">Ubl conjugation pathway</keyword>
<dbReference type="EnsemblPlants" id="Pp3c25_3200V3.2">
    <property type="protein sequence ID" value="Pp3c25_3200V3.2"/>
    <property type="gene ID" value="Pp3c25_3200"/>
</dbReference>
<evidence type="ECO:0000313" key="10">
    <source>
        <dbReference type="Proteomes" id="UP000006727"/>
    </source>
</evidence>
<dbReference type="KEGG" id="ppp:112277423"/>
<dbReference type="RefSeq" id="XP_024365448.1">
    <property type="nucleotide sequence ID" value="XM_024509680.2"/>
</dbReference>
<dbReference type="EnsemblPlants" id="Pp3c25_3200V3.3">
    <property type="protein sequence ID" value="Pp3c25_3200V3.3"/>
    <property type="gene ID" value="Pp3c25_3200"/>
</dbReference>
<dbReference type="PROSITE" id="PS50600">
    <property type="entry name" value="ULP_PROTEASE"/>
    <property type="match status" value="1"/>
</dbReference>
<gene>
    <name evidence="9" type="primary">LOC112277423</name>
    <name evidence="8" type="ORF">PHYPA_029534</name>
</gene>
<protein>
    <recommendedName>
        <fullName evidence="7">Ubiquitin-like protease family profile domain-containing protein</fullName>
    </recommendedName>
</protein>
<feature type="region of interest" description="Disordered" evidence="6">
    <location>
        <begin position="70"/>
        <end position="89"/>
    </location>
</feature>
<evidence type="ECO:0000313" key="9">
    <source>
        <dbReference type="EnsemblPlants" id="Pp3c25_3200V3.1"/>
    </source>
</evidence>
<proteinExistence type="inferred from homology"/>
<dbReference type="PANTHER" id="PTHR47764:SF2">
    <property type="entry name" value="UBIQUITIN-LIKE PROTEASE FAMILY PROFILE DOMAIN-CONTAINING PROTEIN"/>
    <property type="match status" value="1"/>
</dbReference>
<dbReference type="SUPFAM" id="SSF54001">
    <property type="entry name" value="Cysteine proteinases"/>
    <property type="match status" value="1"/>
</dbReference>
<sequence length="963" mass="107431">MVVTKITQRKRKQPEWLVNDVHPVLDLTEDGDDSESLPMSVFESACNENGKDSPPKTVDFPSSDQEILSDNQEEDDLPSSNSAKDSPIVKDACMEVESPIETEPENHMEGNVSEVVLSIERIEPSTKINPLDIKISAHFIVVRGGDNKESIIYEWPLEKIARIGYCYHSDWEEDSKAYIVVTTSVPLVPLSGPSKAIDKCLLELSKFRESFHDILKLSPIFGGIIEELKLEDVTKTLRSIKSHNSQASTSFFTTYSEKSDESIDAFKVLVYPQGDPDAVTITRKDIKILNPFEFLNDTIIDFYIKYLQQTTIAPKKLENLHFFNSFFFSKLAEDGIGGPAAFERVKKWTRKVNIFEKDFIFIPVNQSLHWSLIIICHPGQMWDVTTADGSPVGDACILHLDSMEGFHRGLDRYIKSYLFQEWKERNPNEITNPYEVSYAEEFFSEMPYRYSKVPQQDNNCDCGLFLLHYVELFLKTAPPVYRTKRQKGFPTQFLQRNWFKPSEASAKRLVIKKLILELSLGRSLGSPRDNLELNENAPNGVFLADEDLTVALPMSLRADEQCTAQSISVPSPGRSDPSHQMKEAQIDDCAYPRLDDAQPCDDLSGAVSSSRQEESAELQHMDVSPDNLEGNNRCGGPEQSGNDGPRVSWKSGAAQLNSHVWVVDDDLESGPEAVIPPNDDTWIHENSSAPSLSLQVKPLQVPVLLDKLVLQYNRPSTTVDLRVQDDSQSSDDPSCSLLNEDAVKLQKNGALLEFDSVLSPDEGNNSGPANNDDEIHGSSVFDAKQRCATSNLQAEVASPVKGTLEVGSASGLSSEFVHALPDDYFKEEGLSLASGLSVTCRSTTSPSGRIFELNGQGALTFGLKKHSKDLDSPRKDHQSNGFTMNNGQVQVIEELTSDDSADDFEAWESVQRSIKDAKRPSLEGGRRVTRSTRMSQRLGLSAENQSRNNALEALLRNKESKRR</sequence>
<feature type="compositionally biased region" description="Basic and acidic residues" evidence="6">
    <location>
        <begin position="611"/>
        <end position="620"/>
    </location>
</feature>
<reference evidence="8 10" key="2">
    <citation type="journal article" date="2018" name="Plant J.">
        <title>The Physcomitrella patens chromosome-scale assembly reveals moss genome structure and evolution.</title>
        <authorList>
            <person name="Lang D."/>
            <person name="Ullrich K.K."/>
            <person name="Murat F."/>
            <person name="Fuchs J."/>
            <person name="Jenkins J."/>
            <person name="Haas F.B."/>
            <person name="Piednoel M."/>
            <person name="Gundlach H."/>
            <person name="Van Bel M."/>
            <person name="Meyberg R."/>
            <person name="Vives C."/>
            <person name="Morata J."/>
            <person name="Symeonidi A."/>
            <person name="Hiss M."/>
            <person name="Muchero W."/>
            <person name="Kamisugi Y."/>
            <person name="Saleh O."/>
            <person name="Blanc G."/>
            <person name="Decker E.L."/>
            <person name="van Gessel N."/>
            <person name="Grimwood J."/>
            <person name="Hayes R.D."/>
            <person name="Graham S.W."/>
            <person name="Gunter L.E."/>
            <person name="McDaniel S.F."/>
            <person name="Hoernstein S.N.W."/>
            <person name="Larsson A."/>
            <person name="Li F.W."/>
            <person name="Perroud P.F."/>
            <person name="Phillips J."/>
            <person name="Ranjan P."/>
            <person name="Rokshar D.S."/>
            <person name="Rothfels C.J."/>
            <person name="Schneider L."/>
            <person name="Shu S."/>
            <person name="Stevenson D.W."/>
            <person name="Thummler F."/>
            <person name="Tillich M."/>
            <person name="Villarreal Aguilar J.C."/>
            <person name="Widiez T."/>
            <person name="Wong G.K."/>
            <person name="Wymore A."/>
            <person name="Zhang Y."/>
            <person name="Zimmer A.D."/>
            <person name="Quatrano R.S."/>
            <person name="Mayer K.F.X."/>
            <person name="Goodstein D."/>
            <person name="Casacuberta J.M."/>
            <person name="Vandepoele K."/>
            <person name="Reski R."/>
            <person name="Cuming A.C."/>
            <person name="Tuskan G.A."/>
            <person name="Maumus F."/>
            <person name="Salse J."/>
            <person name="Schmutz J."/>
            <person name="Rensing S.A."/>
        </authorList>
    </citation>
    <scope>NUCLEOTIDE SEQUENCE [LARGE SCALE GENOMIC DNA]</scope>
    <source>
        <strain evidence="9 10">cv. Gransden 2004</strain>
    </source>
</reference>
<keyword evidence="2" id="KW-0645">Protease</keyword>
<feature type="compositionally biased region" description="Polar residues" evidence="6">
    <location>
        <begin position="879"/>
        <end position="888"/>
    </location>
</feature>
<dbReference type="PANTHER" id="PTHR47764">
    <property type="entry name" value="UBIQUITIN-LIKE-SPECIFIC PROTEASE 2B-RELATED"/>
    <property type="match status" value="1"/>
</dbReference>
<evidence type="ECO:0000256" key="1">
    <source>
        <dbReference type="ARBA" id="ARBA00005234"/>
    </source>
</evidence>
<feature type="region of interest" description="Disordered" evidence="6">
    <location>
        <begin position="865"/>
        <end position="888"/>
    </location>
</feature>
<feature type="compositionally biased region" description="Basic and acidic residues" evidence="6">
    <location>
        <begin position="868"/>
        <end position="878"/>
    </location>
</feature>
<feature type="region of interest" description="Disordered" evidence="6">
    <location>
        <begin position="563"/>
        <end position="650"/>
    </location>
</feature>
<evidence type="ECO:0000259" key="7">
    <source>
        <dbReference type="PROSITE" id="PS50600"/>
    </source>
</evidence>
<evidence type="ECO:0000256" key="2">
    <source>
        <dbReference type="ARBA" id="ARBA00022670"/>
    </source>
</evidence>
<keyword evidence="4" id="KW-0378">Hydrolase</keyword>
<dbReference type="HOGENOM" id="CLU_468045_0_0_1"/>
<comment type="similarity">
    <text evidence="1">Belongs to the peptidase C48 family.</text>
</comment>
<evidence type="ECO:0000256" key="6">
    <source>
        <dbReference type="SAM" id="MobiDB-lite"/>
    </source>
</evidence>
<dbReference type="Gramene" id="Pp3c25_3200V3.1">
    <property type="protein sequence ID" value="Pp3c25_3200V3.1"/>
    <property type="gene ID" value="Pp3c25_3200"/>
</dbReference>
<accession>A9TUL1</accession>
<dbReference type="EMBL" id="ABEU02000025">
    <property type="protein sequence ID" value="PNR27382.1"/>
    <property type="molecule type" value="Genomic_DNA"/>
</dbReference>
<dbReference type="eggNOG" id="KOG0779">
    <property type="taxonomic scope" value="Eukaryota"/>
</dbReference>
<evidence type="ECO:0000256" key="4">
    <source>
        <dbReference type="ARBA" id="ARBA00022801"/>
    </source>
</evidence>
<reference evidence="8 10" key="1">
    <citation type="journal article" date="2008" name="Science">
        <title>The Physcomitrella genome reveals evolutionary insights into the conquest of land by plants.</title>
        <authorList>
            <person name="Rensing S."/>
            <person name="Lang D."/>
            <person name="Zimmer A."/>
            <person name="Terry A."/>
            <person name="Salamov A."/>
            <person name="Shapiro H."/>
            <person name="Nishiyama T."/>
            <person name="Perroud P.-F."/>
            <person name="Lindquist E."/>
            <person name="Kamisugi Y."/>
            <person name="Tanahashi T."/>
            <person name="Sakakibara K."/>
            <person name="Fujita T."/>
            <person name="Oishi K."/>
            <person name="Shin-I T."/>
            <person name="Kuroki Y."/>
            <person name="Toyoda A."/>
            <person name="Suzuki Y."/>
            <person name="Hashimoto A."/>
            <person name="Yamaguchi K."/>
            <person name="Sugano A."/>
            <person name="Kohara Y."/>
            <person name="Fujiyama A."/>
            <person name="Anterola A."/>
            <person name="Aoki S."/>
            <person name="Ashton N."/>
            <person name="Barbazuk W.B."/>
            <person name="Barker E."/>
            <person name="Bennetzen J."/>
            <person name="Bezanilla M."/>
            <person name="Blankenship R."/>
            <person name="Cho S.H."/>
            <person name="Dutcher S."/>
            <person name="Estelle M."/>
            <person name="Fawcett J.A."/>
            <person name="Gundlach H."/>
            <person name="Hanada K."/>
            <person name="Heyl A."/>
            <person name="Hicks K.A."/>
            <person name="Hugh J."/>
            <person name="Lohr M."/>
            <person name="Mayer K."/>
            <person name="Melkozernov A."/>
            <person name="Murata T."/>
            <person name="Nelson D."/>
            <person name="Pils B."/>
            <person name="Prigge M."/>
            <person name="Reiss B."/>
            <person name="Renner T."/>
            <person name="Rombauts S."/>
            <person name="Rushton P."/>
            <person name="Sanderfoot A."/>
            <person name="Schween G."/>
            <person name="Shiu S.-H."/>
            <person name="Stueber K."/>
            <person name="Theodoulou F.L."/>
            <person name="Tu H."/>
            <person name="Van de Peer Y."/>
            <person name="Verrier P.J."/>
            <person name="Waters E."/>
            <person name="Wood A."/>
            <person name="Yang L."/>
            <person name="Cove D."/>
            <person name="Cuming A."/>
            <person name="Hasebe M."/>
            <person name="Lucas S."/>
            <person name="Mishler D.B."/>
            <person name="Reski R."/>
            <person name="Grigoriev I."/>
            <person name="Quatrano R.S."/>
            <person name="Boore J.L."/>
        </authorList>
    </citation>
    <scope>NUCLEOTIDE SEQUENCE [LARGE SCALE GENOMIC DNA]</scope>
    <source>
        <strain evidence="9 10">cv. Gransden 2004</strain>
    </source>
</reference>
<dbReference type="GeneID" id="112277423"/>
<feature type="compositionally biased region" description="Basic and acidic residues" evidence="6">
    <location>
        <begin position="576"/>
        <end position="585"/>
    </location>
</feature>
<dbReference type="PaxDb" id="3218-PP1S326_33V6.1"/>
<evidence type="ECO:0000256" key="3">
    <source>
        <dbReference type="ARBA" id="ARBA00022786"/>
    </source>
</evidence>
<name>A9TUL1_PHYPA</name>
<dbReference type="Gramene" id="Pp3c25_3200V3.3">
    <property type="protein sequence ID" value="Pp3c25_3200V3.3"/>
    <property type="gene ID" value="Pp3c25_3200"/>
</dbReference>
<reference evidence="9" key="3">
    <citation type="submission" date="2020-12" db="UniProtKB">
        <authorList>
            <consortium name="EnsemblPlants"/>
        </authorList>
    </citation>
    <scope>IDENTIFICATION</scope>
</reference>
<feature type="domain" description="Ubiquitin-like protease family profile" evidence="7">
    <location>
        <begin position="279"/>
        <end position="473"/>
    </location>
</feature>